<feature type="transmembrane region" description="Helical" evidence="6">
    <location>
        <begin position="33"/>
        <end position="52"/>
    </location>
</feature>
<dbReference type="GO" id="GO:0005886">
    <property type="term" value="C:plasma membrane"/>
    <property type="evidence" value="ECO:0007669"/>
    <property type="project" value="UniProtKB-SubCell"/>
</dbReference>
<evidence type="ECO:0000313" key="8">
    <source>
        <dbReference type="EMBL" id="QEU97486.1"/>
    </source>
</evidence>
<dbReference type="AlphaFoldDB" id="A0A5J6GWV1"/>
<dbReference type="EMBL" id="CP023699">
    <property type="protein sequence ID" value="QEU97486.1"/>
    <property type="molecule type" value="Genomic_DNA"/>
</dbReference>
<evidence type="ECO:0000256" key="4">
    <source>
        <dbReference type="ARBA" id="ARBA00022989"/>
    </source>
</evidence>
<dbReference type="InterPro" id="IPR027379">
    <property type="entry name" value="CLS_N"/>
</dbReference>
<dbReference type="Pfam" id="PF13396">
    <property type="entry name" value="PLDc_N"/>
    <property type="match status" value="1"/>
</dbReference>
<dbReference type="OrthoDB" id="7596142at2"/>
<reference evidence="8 9" key="1">
    <citation type="submission" date="2017-09" db="EMBL/GenBank/DDBJ databases">
        <authorList>
            <person name="Lee N."/>
            <person name="Cho B.-K."/>
        </authorList>
    </citation>
    <scope>NUCLEOTIDE SEQUENCE [LARGE SCALE GENOMIC DNA]</scope>
    <source>
        <strain evidence="8 9">ATCC 12853</strain>
    </source>
</reference>
<accession>A0A5J6GWV1</accession>
<dbReference type="Proteomes" id="UP000325529">
    <property type="component" value="Chromosome"/>
</dbReference>
<proteinExistence type="predicted"/>
<keyword evidence="3 6" id="KW-0812">Transmembrane</keyword>
<dbReference type="KEGG" id="ska:CP970_22445"/>
<protein>
    <submittedName>
        <fullName evidence="8">SHOCT domain-containing protein</fullName>
    </submittedName>
</protein>
<sequence length="113" mass="12739">MLFFFLWVMWFALVIQIVVDIFRNDDLNGWRKALWLLFILVLPFLGVLVYVISQGSGMSRRSSMGRMSGLRGRPVGAPSVTSADELERLAELHRTGALTGAEYAQAKHQVLPM</sequence>
<evidence type="ECO:0000256" key="1">
    <source>
        <dbReference type="ARBA" id="ARBA00004651"/>
    </source>
</evidence>
<name>A0A5J6GWV1_STRKN</name>
<keyword evidence="4 6" id="KW-1133">Transmembrane helix</keyword>
<evidence type="ECO:0000256" key="2">
    <source>
        <dbReference type="ARBA" id="ARBA00022475"/>
    </source>
</evidence>
<evidence type="ECO:0000256" key="3">
    <source>
        <dbReference type="ARBA" id="ARBA00022692"/>
    </source>
</evidence>
<gene>
    <name evidence="8" type="ORF">CP970_22445</name>
</gene>
<evidence type="ECO:0000256" key="5">
    <source>
        <dbReference type="ARBA" id="ARBA00023136"/>
    </source>
</evidence>
<organism evidence="8 9">
    <name type="scientific">Streptomyces kanamyceticus</name>
    <dbReference type="NCBI Taxonomy" id="1967"/>
    <lineage>
        <taxon>Bacteria</taxon>
        <taxon>Bacillati</taxon>
        <taxon>Actinomycetota</taxon>
        <taxon>Actinomycetes</taxon>
        <taxon>Kitasatosporales</taxon>
        <taxon>Streptomycetaceae</taxon>
        <taxon>Streptomyces</taxon>
    </lineage>
</organism>
<keyword evidence="9" id="KW-1185">Reference proteome</keyword>
<evidence type="ECO:0000256" key="6">
    <source>
        <dbReference type="SAM" id="Phobius"/>
    </source>
</evidence>
<evidence type="ECO:0000313" key="9">
    <source>
        <dbReference type="Proteomes" id="UP000325529"/>
    </source>
</evidence>
<keyword evidence="5 6" id="KW-0472">Membrane</keyword>
<feature type="domain" description="Cardiolipin synthase N-terminal" evidence="7">
    <location>
        <begin position="13"/>
        <end position="52"/>
    </location>
</feature>
<comment type="subcellular location">
    <subcellularLocation>
        <location evidence="1">Cell membrane</location>
        <topology evidence="1">Multi-pass membrane protein</topology>
    </subcellularLocation>
</comment>
<evidence type="ECO:0000259" key="7">
    <source>
        <dbReference type="Pfam" id="PF13396"/>
    </source>
</evidence>
<keyword evidence="2" id="KW-1003">Cell membrane</keyword>